<evidence type="ECO:0000256" key="1">
    <source>
        <dbReference type="SAM" id="MobiDB-lite"/>
    </source>
</evidence>
<feature type="compositionally biased region" description="Low complexity" evidence="1">
    <location>
        <begin position="818"/>
        <end position="828"/>
    </location>
</feature>
<feature type="region of interest" description="Disordered" evidence="1">
    <location>
        <begin position="800"/>
        <end position="828"/>
    </location>
</feature>
<feature type="region of interest" description="Disordered" evidence="1">
    <location>
        <begin position="1053"/>
        <end position="1152"/>
    </location>
</feature>
<evidence type="ECO:0000313" key="4">
    <source>
        <dbReference type="Proteomes" id="UP000815677"/>
    </source>
</evidence>
<feature type="region of interest" description="Disordered" evidence="1">
    <location>
        <begin position="459"/>
        <end position="501"/>
    </location>
</feature>
<feature type="compositionally biased region" description="Low complexity" evidence="1">
    <location>
        <begin position="467"/>
        <end position="478"/>
    </location>
</feature>
<feature type="compositionally biased region" description="Low complexity" evidence="1">
    <location>
        <begin position="665"/>
        <end position="684"/>
    </location>
</feature>
<dbReference type="Proteomes" id="UP000815677">
    <property type="component" value="Unassembled WGS sequence"/>
</dbReference>
<feature type="region of interest" description="Disordered" evidence="1">
    <location>
        <begin position="876"/>
        <end position="910"/>
    </location>
</feature>
<feature type="compositionally biased region" description="Low complexity" evidence="1">
    <location>
        <begin position="491"/>
        <end position="501"/>
    </location>
</feature>
<gene>
    <name evidence="3" type="ORF">MCHLO_00551</name>
</gene>
<feature type="region of interest" description="Disordered" evidence="1">
    <location>
        <begin position="749"/>
        <end position="779"/>
    </location>
</feature>
<name>A0ABQ0KVB6_MYCCL</name>
<evidence type="ECO:0000313" key="3">
    <source>
        <dbReference type="EMBL" id="GAT42854.1"/>
    </source>
</evidence>
<accession>A0ABQ0KVB6</accession>
<evidence type="ECO:0000256" key="2">
    <source>
        <dbReference type="SAM" id="Phobius"/>
    </source>
</evidence>
<feature type="compositionally biased region" description="Polar residues" evidence="1">
    <location>
        <begin position="763"/>
        <end position="778"/>
    </location>
</feature>
<feature type="transmembrane region" description="Helical" evidence="2">
    <location>
        <begin position="530"/>
        <end position="553"/>
    </location>
</feature>
<organism evidence="3 4">
    <name type="scientific">Mycena chlorophos</name>
    <name type="common">Agaric fungus</name>
    <name type="synonym">Agaricus chlorophos</name>
    <dbReference type="NCBI Taxonomy" id="658473"/>
    <lineage>
        <taxon>Eukaryota</taxon>
        <taxon>Fungi</taxon>
        <taxon>Dikarya</taxon>
        <taxon>Basidiomycota</taxon>
        <taxon>Agaricomycotina</taxon>
        <taxon>Agaricomycetes</taxon>
        <taxon>Agaricomycetidae</taxon>
        <taxon>Agaricales</taxon>
        <taxon>Marasmiineae</taxon>
        <taxon>Mycenaceae</taxon>
        <taxon>Mycena</taxon>
    </lineage>
</organism>
<reference evidence="3" key="1">
    <citation type="submission" date="2014-09" db="EMBL/GenBank/DDBJ databases">
        <title>Genome sequence of the luminous mushroom Mycena chlorophos for searching fungal bioluminescence genes.</title>
        <authorList>
            <person name="Tanaka Y."/>
            <person name="Kasuga D."/>
            <person name="Oba Y."/>
            <person name="Hase S."/>
            <person name="Sato K."/>
            <person name="Oba Y."/>
            <person name="Sakakibara Y."/>
        </authorList>
    </citation>
    <scope>NUCLEOTIDE SEQUENCE</scope>
</reference>
<sequence length="1152" mass="123418">MALARGGYDDDDNAFVCGHNGGCDCAVTSNAVTYPRWTVRHWNNPRPTNSARPPVGGPGPAHVLVAAHTSRELCAHRQTPFPTSHSGPVAYNLSQIAIGTRVLGTEHLFLPRHVIARATQLFRLRSGRGQRCGRDDLRDEDKDVDQETCLALRTCLPWLSMLGLLRWTVFGTVVMGWLGGAAGRGACKPLGRGLGEFEVDRDEAFWGLRCFRWNDGENCVGPAFSYAGLRLAGYSRLPLLLDGGIDHDCANAHRSGSPSTTVARKMRLENIFLCFVPDVANYGECSVLPNSVRRISQPVFLVLVLATDGICGYLDRWRPARRDSAKVPTTRTRAGANSIVTPVDLKEERASCRIRSGCLNEDVVVFVEFIVSTVHWIITRRISDPCLLLRGCFTLGDAGVDIPAGHQRIPAPPPGGVSELFLRVFEQLAFSFRVAVFISVSASGLSSFSSSTGSFSSFHTRSHNQRSPSSPYSAAPSPRTLPVSPQPGVPNPTTVTTPATANLSRGDSVQASAHIFLRSVLTRRSATGPALIASVIVGVVLVLLVGGLLFNFVRTQRKRRRWVDMEKGMGQSRAQGRVGLGGGGGRLHPAPLQIVKEKPSQAPGHSVASSLDSARIVVIAPTPNGTKGFRTAIVDKALPPPPLTDSEAPISRPLLAHLKIDRPSRGASGSSGSLQRSQTQSTNGNGSGSGSGTNTHSSPSSASDIQDTQRLTRGLSFVPHRGTTVQSRPASQSSLGTIGSAITVANTTRSKSFVSRGGRPGVQRSQSRASTKTQTTAEASPISPIDIAVVQRFTRGLSFGPRGSSNMAPSRPASRSSLGTLGTEHTLGTTVDLARSRRASAVSLPLAARERTTSMAEMEVPPLPTRPRSVQLLQMRTPATPPSLVSSPSPRRRTHNGALWSPDPSPRWEQQFSQAQEAPPVLESEAASEEIDSPNAIVETPFTTLEPKLAIWTLSRPPVPSSTRHLSIAVPAQSRSTRSSRDRRRTHNGTLWSPEPSPRWGIDFASAQAQRIAEIGVPVADPAAIPLPESPHLGWASELSIASVAEIETDPVAIPLPDSPLDPDASSSPSRSPTPIRLLSSPDITEFISPSEAVPTGRPETLMPGPARRTLPPVPVPPPRQGQRWRRTGNQLQGPGRVQGARGQRQIGVRRE</sequence>
<keyword evidence="2" id="KW-1133">Transmembrane helix</keyword>
<feature type="compositionally biased region" description="Low complexity" evidence="1">
    <location>
        <begin position="692"/>
        <end position="703"/>
    </location>
</feature>
<feature type="compositionally biased region" description="Polar residues" evidence="1">
    <location>
        <begin position="803"/>
        <end position="817"/>
    </location>
</feature>
<feature type="region of interest" description="Disordered" evidence="1">
    <location>
        <begin position="564"/>
        <end position="583"/>
    </location>
</feature>
<keyword evidence="2" id="KW-0812">Transmembrane</keyword>
<dbReference type="EMBL" id="DF838346">
    <property type="protein sequence ID" value="GAT42854.1"/>
    <property type="molecule type" value="Genomic_DNA"/>
</dbReference>
<feature type="region of interest" description="Disordered" evidence="1">
    <location>
        <begin position="662"/>
        <end position="709"/>
    </location>
</feature>
<proteinExistence type="predicted"/>
<feature type="region of interest" description="Disordered" evidence="1">
    <location>
        <begin position="962"/>
        <end position="999"/>
    </location>
</feature>
<feature type="compositionally biased region" description="Low complexity" evidence="1">
    <location>
        <begin position="1062"/>
        <end position="1082"/>
    </location>
</feature>
<protein>
    <submittedName>
        <fullName evidence="3">Uncharacterized protein</fullName>
    </submittedName>
</protein>
<keyword evidence="2" id="KW-0472">Membrane</keyword>
<keyword evidence="4" id="KW-1185">Reference proteome</keyword>